<dbReference type="OrthoDB" id="3535808at2"/>
<dbReference type="InterPro" id="IPR058548">
    <property type="entry name" value="MlaB-like_STAS"/>
</dbReference>
<name>A0A4U3MJ10_9ACTN</name>
<dbReference type="Gene3D" id="3.30.750.24">
    <property type="entry name" value="STAS domain"/>
    <property type="match status" value="1"/>
</dbReference>
<dbReference type="PROSITE" id="PS50801">
    <property type="entry name" value="STAS"/>
    <property type="match status" value="1"/>
</dbReference>
<evidence type="ECO:0000259" key="2">
    <source>
        <dbReference type="PROSITE" id="PS50801"/>
    </source>
</evidence>
<proteinExistence type="predicted"/>
<evidence type="ECO:0000256" key="1">
    <source>
        <dbReference type="SAM" id="MobiDB-lite"/>
    </source>
</evidence>
<dbReference type="InterPro" id="IPR002645">
    <property type="entry name" value="STAS_dom"/>
</dbReference>
<dbReference type="EMBL" id="SZQA01000006">
    <property type="protein sequence ID" value="TKK89478.1"/>
    <property type="molecule type" value="Genomic_DNA"/>
</dbReference>
<feature type="domain" description="STAS" evidence="2">
    <location>
        <begin position="1"/>
        <end position="83"/>
    </location>
</feature>
<comment type="caution">
    <text evidence="3">The sequence shown here is derived from an EMBL/GenBank/DDBJ whole genome shotgun (WGS) entry which is preliminary data.</text>
</comment>
<reference evidence="3 4" key="1">
    <citation type="submission" date="2019-04" db="EMBL/GenBank/DDBJ databases">
        <title>Herbidospora sp. NEAU-GS14.nov., a novel actinomycete isolated from soil.</title>
        <authorList>
            <person name="Han L."/>
        </authorList>
    </citation>
    <scope>NUCLEOTIDE SEQUENCE [LARGE SCALE GENOMIC DNA]</scope>
    <source>
        <strain evidence="3 4">NEAU-GS14</strain>
    </source>
</reference>
<dbReference type="CDD" id="cd07043">
    <property type="entry name" value="STAS_anti-anti-sigma_factors"/>
    <property type="match status" value="1"/>
</dbReference>
<dbReference type="AlphaFoldDB" id="A0A4U3MJ10"/>
<dbReference type="Proteomes" id="UP000308705">
    <property type="component" value="Unassembled WGS sequence"/>
</dbReference>
<evidence type="ECO:0000313" key="3">
    <source>
        <dbReference type="EMBL" id="TKK89478.1"/>
    </source>
</evidence>
<sequence>MTTIILQGDLDVFGAVELRRAVWRAGRAAHLRLDLAKVTFIDVAGARTLLWAHRRARGRVSIANPPDGVIRLLRLLDFDRYLEVDTLAGDVVPNALHVGPAPHRRGEDPPSDDPTARDPVGPAGREADPPCPPGAP</sequence>
<dbReference type="SUPFAM" id="SSF52091">
    <property type="entry name" value="SpoIIaa-like"/>
    <property type="match status" value="1"/>
</dbReference>
<keyword evidence="4" id="KW-1185">Reference proteome</keyword>
<dbReference type="Pfam" id="PF13466">
    <property type="entry name" value="STAS_2"/>
    <property type="match status" value="1"/>
</dbReference>
<organism evidence="3 4">
    <name type="scientific">Herbidospora galbida</name>
    <dbReference type="NCBI Taxonomy" id="2575442"/>
    <lineage>
        <taxon>Bacteria</taxon>
        <taxon>Bacillati</taxon>
        <taxon>Actinomycetota</taxon>
        <taxon>Actinomycetes</taxon>
        <taxon>Streptosporangiales</taxon>
        <taxon>Streptosporangiaceae</taxon>
        <taxon>Herbidospora</taxon>
    </lineage>
</organism>
<feature type="region of interest" description="Disordered" evidence="1">
    <location>
        <begin position="93"/>
        <end position="136"/>
    </location>
</feature>
<evidence type="ECO:0000313" key="4">
    <source>
        <dbReference type="Proteomes" id="UP000308705"/>
    </source>
</evidence>
<accession>A0A4U3MJ10</accession>
<protein>
    <submittedName>
        <fullName evidence="3">STAS domain-containing protein</fullName>
    </submittedName>
</protein>
<gene>
    <name evidence="3" type="ORF">FDA94_08770</name>
</gene>
<dbReference type="InterPro" id="IPR036513">
    <property type="entry name" value="STAS_dom_sf"/>
</dbReference>